<evidence type="ECO:0000313" key="3">
    <source>
        <dbReference type="Proteomes" id="UP000198546"/>
    </source>
</evidence>
<dbReference type="EMBL" id="LT629688">
    <property type="protein sequence ID" value="SDE58498.1"/>
    <property type="molecule type" value="Genomic_DNA"/>
</dbReference>
<dbReference type="AlphaFoldDB" id="A0A1G7E445"/>
<feature type="compositionally biased region" description="Acidic residues" evidence="1">
    <location>
        <begin position="1"/>
        <end position="15"/>
    </location>
</feature>
<dbReference type="Proteomes" id="UP000198546">
    <property type="component" value="Chromosome i"/>
</dbReference>
<evidence type="ECO:0000313" key="2">
    <source>
        <dbReference type="EMBL" id="SDE58498.1"/>
    </source>
</evidence>
<feature type="compositionally biased region" description="Low complexity" evidence="1">
    <location>
        <begin position="17"/>
        <end position="31"/>
    </location>
</feature>
<sequence>MSIWTDEDSSTEDPLDPTRSTASAGTPASPSRPEDVDAAPAPGPAEPAADDADGVADPTGAVRVQLGEDGLRVVGVRISTRWRERLRKADLGTALTAACRRAQLSSPRPAPLSTFPLDLPTGPYRRTGDRAVDWRSFNALLEETLSLSDEGARLRALPESERRRPRRQTPPAEGSTPDGRVRVVLSPAGTVQSVHVSPRWAREQARVAELTEAVTRALAAAYDAWQPPVLEPGDEADLLRRRQEHRHRLLTLVSGRES</sequence>
<feature type="region of interest" description="Disordered" evidence="1">
    <location>
        <begin position="1"/>
        <end position="61"/>
    </location>
</feature>
<proteinExistence type="predicted"/>
<dbReference type="InterPro" id="IPR036894">
    <property type="entry name" value="YbaB-like_sf"/>
</dbReference>
<feature type="compositionally biased region" description="Basic and acidic residues" evidence="1">
    <location>
        <begin position="152"/>
        <end position="162"/>
    </location>
</feature>
<dbReference type="Gene3D" id="3.30.1310.10">
    <property type="entry name" value="Nucleoid-associated protein YbaB-like domain"/>
    <property type="match status" value="1"/>
</dbReference>
<reference evidence="2 3" key="1">
    <citation type="submission" date="2016-10" db="EMBL/GenBank/DDBJ databases">
        <authorList>
            <person name="de Groot N.N."/>
        </authorList>
    </citation>
    <scope>NUCLEOTIDE SEQUENCE [LARGE SCALE GENOMIC DNA]</scope>
    <source>
        <strain evidence="2 3">MON 2.2</strain>
    </source>
</reference>
<keyword evidence="3" id="KW-1185">Reference proteome</keyword>
<evidence type="ECO:0000256" key="1">
    <source>
        <dbReference type="SAM" id="MobiDB-lite"/>
    </source>
</evidence>
<feature type="region of interest" description="Disordered" evidence="1">
    <location>
        <begin position="152"/>
        <end position="180"/>
    </location>
</feature>
<accession>A0A1G7E445</accession>
<protein>
    <recommendedName>
        <fullName evidence="4">YbaB/EbfC DNA-binding family protein</fullName>
    </recommendedName>
</protein>
<evidence type="ECO:0008006" key="4">
    <source>
        <dbReference type="Google" id="ProtNLM"/>
    </source>
</evidence>
<name>A0A1G7E445_9ACTN</name>
<dbReference type="RefSeq" id="WP_090595699.1">
    <property type="nucleotide sequence ID" value="NZ_LT629688.1"/>
</dbReference>
<organism evidence="2 3">
    <name type="scientific">Auraticoccus monumenti</name>
    <dbReference type="NCBI Taxonomy" id="675864"/>
    <lineage>
        <taxon>Bacteria</taxon>
        <taxon>Bacillati</taxon>
        <taxon>Actinomycetota</taxon>
        <taxon>Actinomycetes</taxon>
        <taxon>Propionibacteriales</taxon>
        <taxon>Propionibacteriaceae</taxon>
        <taxon>Auraticoccus</taxon>
    </lineage>
</organism>
<dbReference type="STRING" id="675864.SAMN04489747_3817"/>
<gene>
    <name evidence="2" type="ORF">SAMN04489747_3817</name>
</gene>